<comment type="caution">
    <text evidence="1">The sequence shown here is derived from an EMBL/GenBank/DDBJ whole genome shotgun (WGS) entry which is preliminary data.</text>
</comment>
<name>A0A7V2SZ78_9BACT</name>
<sequence>MNVCPVPVLSRDKRIRLQAIRDYYESKIQCLELINNNPKLLRLACWDAPFEKTSLTDPKTRKKFVKMCLKYYKSKLKDVEKKLKKIN</sequence>
<organism evidence="1">
    <name type="scientific">Dissulfuribacter thermophilus</name>
    <dbReference type="NCBI Taxonomy" id="1156395"/>
    <lineage>
        <taxon>Bacteria</taxon>
        <taxon>Pseudomonadati</taxon>
        <taxon>Thermodesulfobacteriota</taxon>
        <taxon>Dissulfuribacteria</taxon>
        <taxon>Dissulfuribacterales</taxon>
        <taxon>Dissulfuribacteraceae</taxon>
        <taxon>Dissulfuribacter</taxon>
    </lineage>
</organism>
<dbReference type="AlphaFoldDB" id="A0A7V2SZ78"/>
<reference evidence="1" key="1">
    <citation type="journal article" date="2020" name="mSystems">
        <title>Genome- and Community-Level Interaction Insights into Carbon Utilization and Element Cycling Functions of Hydrothermarchaeota in Hydrothermal Sediment.</title>
        <authorList>
            <person name="Zhou Z."/>
            <person name="Liu Y."/>
            <person name="Xu W."/>
            <person name="Pan J."/>
            <person name="Luo Z.H."/>
            <person name="Li M."/>
        </authorList>
    </citation>
    <scope>NUCLEOTIDE SEQUENCE [LARGE SCALE GENOMIC DNA]</scope>
    <source>
        <strain evidence="1">HyVt-503</strain>
    </source>
</reference>
<dbReference type="EMBL" id="DRND01000342">
    <property type="protein sequence ID" value="HFC47085.1"/>
    <property type="molecule type" value="Genomic_DNA"/>
</dbReference>
<dbReference type="Proteomes" id="UP000885797">
    <property type="component" value="Unassembled WGS sequence"/>
</dbReference>
<proteinExistence type="predicted"/>
<gene>
    <name evidence="1" type="ORF">ENJ63_04305</name>
</gene>
<accession>A0A7V2SZ78</accession>
<evidence type="ECO:0000313" key="1">
    <source>
        <dbReference type="EMBL" id="HFC47085.1"/>
    </source>
</evidence>
<protein>
    <submittedName>
        <fullName evidence="1">Uncharacterized protein</fullName>
    </submittedName>
</protein>